<dbReference type="Pfam" id="PF01244">
    <property type="entry name" value="Peptidase_M19"/>
    <property type="match status" value="1"/>
</dbReference>
<dbReference type="Gene3D" id="3.20.20.140">
    <property type="entry name" value="Metal-dependent hydrolases"/>
    <property type="match status" value="1"/>
</dbReference>
<evidence type="ECO:0000313" key="1">
    <source>
        <dbReference type="EMBL" id="BDE96083.1"/>
    </source>
</evidence>
<dbReference type="PANTHER" id="PTHR10443:SF12">
    <property type="entry name" value="DIPEPTIDASE"/>
    <property type="match status" value="1"/>
</dbReference>
<dbReference type="PROSITE" id="PS51365">
    <property type="entry name" value="RENAL_DIPEPTIDASE_2"/>
    <property type="match status" value="1"/>
</dbReference>
<accession>A0ABN6MFQ3</accession>
<name>A0ABN6MFQ3_9ACTN</name>
<dbReference type="InterPro" id="IPR032466">
    <property type="entry name" value="Metal_Hydrolase"/>
</dbReference>
<sequence length="347" mass="37583">MDGRAMREGRALGKGSSSKRAVFDLHCDTLDRLALHGSSAYPAFAPQDEAVPHARMSSLADNDAHISLDRIERYAWCQCFAVFVPDGLSGDAAWRFFEHVRAYFAAQMLEQADRIEQVLDAREVGSVLAAGKSAALLTVEGGAFFDGKSFERVDGIAEAGVKMLTLTWNGENAVGSGHDTECGLKPYGRRVVAALEDRGIVVDVSHLNDRGFSDLCDVATRPFAASHSNARAVCEHRRNLADAQIRAIAEAKGIIGLNYCNQFLSATSADPTHDDVLRHIDRIAEVGGEDVLALGSDYDGCDVPSWLASADRVSGLYALVAAHFGSAVADKLFFENANRFFARNEER</sequence>
<reference evidence="1 2" key="1">
    <citation type="submission" date="2022-01" db="EMBL/GenBank/DDBJ databases">
        <title>Novel bile acid biosynthetic pathways are enriched in the microbiome of centenarians.</title>
        <authorList>
            <person name="Sato Y."/>
            <person name="Atarashi K."/>
            <person name="Plichta R.D."/>
            <person name="Arai Y."/>
            <person name="Sasajima S."/>
            <person name="Kearney M.S."/>
            <person name="Suda W."/>
            <person name="Takeshita K."/>
            <person name="Sasaki T."/>
            <person name="Okamoto S."/>
            <person name="Skelly N.A."/>
            <person name="Okamura Y."/>
            <person name="Vlamakis H."/>
            <person name="Li Y."/>
            <person name="Tanoue T."/>
            <person name="Takei H."/>
            <person name="Nittono H."/>
            <person name="Narushima S."/>
            <person name="Irie J."/>
            <person name="Itoh H."/>
            <person name="Moriya K."/>
            <person name="Sugiura Y."/>
            <person name="Suematsu M."/>
            <person name="Moritoki N."/>
            <person name="Shibata S."/>
            <person name="Littman R.D."/>
            <person name="Fischbach A.M."/>
            <person name="Uwamino Y."/>
            <person name="Inoue T."/>
            <person name="Honda A."/>
            <person name="Hattori M."/>
            <person name="Murai T."/>
            <person name="Xavier J.R."/>
            <person name="Hirose N."/>
            <person name="Honda K."/>
        </authorList>
    </citation>
    <scope>NUCLEOTIDE SEQUENCE [LARGE SCALE GENOMIC DNA]</scope>
    <source>
        <strain evidence="1 2">CE91-St30</strain>
    </source>
</reference>
<keyword evidence="2" id="KW-1185">Reference proteome</keyword>
<dbReference type="EMBL" id="AP025564">
    <property type="protein sequence ID" value="BDE96083.1"/>
    <property type="molecule type" value="Genomic_DNA"/>
</dbReference>
<proteinExistence type="predicted"/>
<dbReference type="Proteomes" id="UP001320544">
    <property type="component" value="Chromosome"/>
</dbReference>
<dbReference type="RefSeq" id="WP_244412347.1">
    <property type="nucleotide sequence ID" value="NZ_AP025564.1"/>
</dbReference>
<organism evidence="1 2">
    <name type="scientific">Raoultibacter timonensis</name>
    <dbReference type="NCBI Taxonomy" id="1907662"/>
    <lineage>
        <taxon>Bacteria</taxon>
        <taxon>Bacillati</taxon>
        <taxon>Actinomycetota</taxon>
        <taxon>Coriobacteriia</taxon>
        <taxon>Eggerthellales</taxon>
        <taxon>Eggerthellaceae</taxon>
        <taxon>Raoultibacter</taxon>
    </lineage>
</organism>
<dbReference type="InterPro" id="IPR008257">
    <property type="entry name" value="Pept_M19"/>
</dbReference>
<dbReference type="SUPFAM" id="SSF51556">
    <property type="entry name" value="Metallo-dependent hydrolases"/>
    <property type="match status" value="1"/>
</dbReference>
<gene>
    <name evidence="1" type="ORF">CE91St30_14160</name>
</gene>
<dbReference type="PANTHER" id="PTHR10443">
    <property type="entry name" value="MICROSOMAL DIPEPTIDASE"/>
    <property type="match status" value="1"/>
</dbReference>
<evidence type="ECO:0000313" key="2">
    <source>
        <dbReference type="Proteomes" id="UP001320544"/>
    </source>
</evidence>
<protein>
    <submittedName>
        <fullName evidence="1">Peptidase</fullName>
    </submittedName>
</protein>